<proteinExistence type="predicted"/>
<dbReference type="AlphaFoldDB" id="A0A915KST6"/>
<organism evidence="1 2">
    <name type="scientific">Romanomermis culicivorax</name>
    <name type="common">Nematode worm</name>
    <dbReference type="NCBI Taxonomy" id="13658"/>
    <lineage>
        <taxon>Eukaryota</taxon>
        <taxon>Metazoa</taxon>
        <taxon>Ecdysozoa</taxon>
        <taxon>Nematoda</taxon>
        <taxon>Enoplea</taxon>
        <taxon>Dorylaimia</taxon>
        <taxon>Mermithida</taxon>
        <taxon>Mermithoidea</taxon>
        <taxon>Mermithidae</taxon>
        <taxon>Romanomermis</taxon>
    </lineage>
</organism>
<name>A0A915KST6_ROMCU</name>
<accession>A0A915KST6</accession>
<dbReference type="WBParaSite" id="nRc.2.0.1.t40698-RA">
    <property type="protein sequence ID" value="nRc.2.0.1.t40698-RA"/>
    <property type="gene ID" value="nRc.2.0.1.g40698"/>
</dbReference>
<evidence type="ECO:0000313" key="2">
    <source>
        <dbReference type="WBParaSite" id="nRc.2.0.1.t40698-RA"/>
    </source>
</evidence>
<keyword evidence="1" id="KW-1185">Reference proteome</keyword>
<evidence type="ECO:0000313" key="1">
    <source>
        <dbReference type="Proteomes" id="UP000887565"/>
    </source>
</evidence>
<dbReference type="Proteomes" id="UP000887565">
    <property type="component" value="Unplaced"/>
</dbReference>
<sequence>MFNVQTYVQLLYQDEDQTFPHKQIIKTFLTKIPVFYQLTIREQAKTFMNVQQLANAVAKAGSVLNATKAEIGTVERNIIVNHPHFKCGAPLIATTPFSSI</sequence>
<reference evidence="2" key="1">
    <citation type="submission" date="2022-11" db="UniProtKB">
        <authorList>
            <consortium name="WormBaseParasite"/>
        </authorList>
    </citation>
    <scope>IDENTIFICATION</scope>
</reference>
<protein>
    <submittedName>
        <fullName evidence="2">Uncharacterized protein</fullName>
    </submittedName>
</protein>